<evidence type="ECO:0000313" key="1">
    <source>
        <dbReference type="EMBL" id="PIS13870.1"/>
    </source>
</evidence>
<evidence type="ECO:0000313" key="2">
    <source>
        <dbReference type="Proteomes" id="UP000230033"/>
    </source>
</evidence>
<sequence length="86" mass="10284">MLDKDVEELNQQMANEDEHILIPIRRLYIQEFAEANYGRGLTETELEKLTWMAWETSWKLDEWLDEAIREIMKGSDSKNNHETTNK</sequence>
<dbReference type="AlphaFoldDB" id="A0A2H0WMJ6"/>
<organism evidence="1 2">
    <name type="scientific">Candidatus Shapirobacteria bacterium CG09_land_8_20_14_0_10_47_13</name>
    <dbReference type="NCBI Taxonomy" id="1974481"/>
    <lineage>
        <taxon>Bacteria</taxon>
        <taxon>Candidatus Shapironibacteriota</taxon>
    </lineage>
</organism>
<proteinExistence type="predicted"/>
<reference evidence="2" key="1">
    <citation type="submission" date="2017-09" db="EMBL/GenBank/DDBJ databases">
        <title>Depth-based differentiation of microbial function through sediment-hosted aquifers and enrichment of novel symbionts in the deep terrestrial subsurface.</title>
        <authorList>
            <person name="Probst A.J."/>
            <person name="Ladd B."/>
            <person name="Jarett J.K."/>
            <person name="Geller-Mcgrath D.E."/>
            <person name="Sieber C.M.K."/>
            <person name="Emerson J.B."/>
            <person name="Anantharaman K."/>
            <person name="Thomas B.C."/>
            <person name="Malmstrom R."/>
            <person name="Stieglmeier M."/>
            <person name="Klingl A."/>
            <person name="Woyke T."/>
            <person name="Ryan C.M."/>
            <person name="Banfield J.F."/>
        </authorList>
    </citation>
    <scope>NUCLEOTIDE SEQUENCE [LARGE SCALE GENOMIC DNA]</scope>
</reference>
<dbReference type="Proteomes" id="UP000230033">
    <property type="component" value="Unassembled WGS sequence"/>
</dbReference>
<name>A0A2H0WMJ6_9BACT</name>
<gene>
    <name evidence="1" type="ORF">COT65_01880</name>
</gene>
<dbReference type="EMBL" id="PEZJ01000023">
    <property type="protein sequence ID" value="PIS13870.1"/>
    <property type="molecule type" value="Genomic_DNA"/>
</dbReference>
<accession>A0A2H0WMJ6</accession>
<comment type="caution">
    <text evidence="1">The sequence shown here is derived from an EMBL/GenBank/DDBJ whole genome shotgun (WGS) entry which is preliminary data.</text>
</comment>
<protein>
    <submittedName>
        <fullName evidence="1">Uncharacterized protein</fullName>
    </submittedName>
</protein>